<organism evidence="2">
    <name type="scientific">bioreactor metagenome</name>
    <dbReference type="NCBI Taxonomy" id="1076179"/>
    <lineage>
        <taxon>unclassified sequences</taxon>
        <taxon>metagenomes</taxon>
        <taxon>ecological metagenomes</taxon>
    </lineage>
</organism>
<dbReference type="InterPro" id="IPR011006">
    <property type="entry name" value="CheY-like_superfamily"/>
</dbReference>
<dbReference type="SUPFAM" id="SSF52172">
    <property type="entry name" value="CheY-like"/>
    <property type="match status" value="1"/>
</dbReference>
<dbReference type="GO" id="GO:0000160">
    <property type="term" value="P:phosphorelay signal transduction system"/>
    <property type="evidence" value="ECO:0007669"/>
    <property type="project" value="InterPro"/>
</dbReference>
<dbReference type="AlphaFoldDB" id="A0A645HA63"/>
<feature type="domain" description="Response regulatory" evidence="1">
    <location>
        <begin position="1"/>
        <end position="39"/>
    </location>
</feature>
<dbReference type="EMBL" id="VSSQ01089761">
    <property type="protein sequence ID" value="MPN35908.1"/>
    <property type="molecule type" value="Genomic_DNA"/>
</dbReference>
<dbReference type="Gene3D" id="3.40.50.2300">
    <property type="match status" value="1"/>
</dbReference>
<comment type="caution">
    <text evidence="2">The sequence shown here is derived from an EMBL/GenBank/DDBJ whole genome shotgun (WGS) entry which is preliminary data.</text>
</comment>
<dbReference type="InterPro" id="IPR001789">
    <property type="entry name" value="Sig_transdc_resp-reg_receiver"/>
</dbReference>
<name>A0A645HA63_9ZZZZ</name>
<accession>A0A645HA63</accession>
<protein>
    <recommendedName>
        <fullName evidence="1">Response regulatory domain-containing protein</fullName>
    </recommendedName>
</protein>
<proteinExistence type="predicted"/>
<gene>
    <name evidence="2" type="ORF">SDC9_183411</name>
</gene>
<evidence type="ECO:0000259" key="1">
    <source>
        <dbReference type="PROSITE" id="PS50110"/>
    </source>
</evidence>
<evidence type="ECO:0000313" key="2">
    <source>
        <dbReference type="EMBL" id="MPN35908.1"/>
    </source>
</evidence>
<dbReference type="PROSITE" id="PS50110">
    <property type="entry name" value="RESPONSE_REGULATORY"/>
    <property type="match status" value="1"/>
</dbReference>
<reference evidence="2" key="1">
    <citation type="submission" date="2019-08" db="EMBL/GenBank/DDBJ databases">
        <authorList>
            <person name="Kucharzyk K."/>
            <person name="Murdoch R.W."/>
            <person name="Higgins S."/>
            <person name="Loffler F."/>
        </authorList>
    </citation>
    <scope>NUCLEOTIDE SEQUENCE</scope>
</reference>
<sequence length="88" mass="10125">MTADVILGVTQQCRAHGMEHYISKPFDPEKFSETIRSMIVGKIPPTEGKRQLKDRSGVILDREKGLRYLGNNEELYDAVLKEYLKENK</sequence>